<evidence type="ECO:0000256" key="6">
    <source>
        <dbReference type="ARBA" id="ARBA00022989"/>
    </source>
</evidence>
<feature type="transmembrane region" description="Helical" evidence="18">
    <location>
        <begin position="537"/>
        <end position="559"/>
    </location>
</feature>
<evidence type="ECO:0000256" key="9">
    <source>
        <dbReference type="ARBA" id="ARBA00023136"/>
    </source>
</evidence>
<evidence type="ECO:0000256" key="18">
    <source>
        <dbReference type="SAM" id="Phobius"/>
    </source>
</evidence>
<feature type="compositionally biased region" description="Basic and acidic residues" evidence="17">
    <location>
        <begin position="876"/>
        <end position="895"/>
    </location>
</feature>
<keyword evidence="10" id="KW-1015">Disulfide bond</keyword>
<keyword evidence="5 19" id="KW-0732">Signal</keyword>
<evidence type="ECO:0000313" key="22">
    <source>
        <dbReference type="RefSeq" id="XP_006820144.1"/>
    </source>
</evidence>
<evidence type="ECO:0000256" key="3">
    <source>
        <dbReference type="ARBA" id="ARBA00022475"/>
    </source>
</evidence>
<keyword evidence="6 18" id="KW-1133">Transmembrane helix</keyword>
<comment type="subcellular location">
    <subcellularLocation>
        <location evidence="1">Cell projection</location>
        <location evidence="1">Neuron projection</location>
    </subcellularLocation>
    <subcellularLocation>
        <location evidence="16">Postsynaptic cell membrane</location>
        <topology evidence="16">Multi-pass membrane protein</topology>
    </subcellularLocation>
</comment>
<feature type="transmembrane region" description="Helical" evidence="18">
    <location>
        <begin position="503"/>
        <end position="525"/>
    </location>
</feature>
<organism evidence="21 22">
    <name type="scientific">Saccoglossus kowalevskii</name>
    <name type="common">Acorn worm</name>
    <dbReference type="NCBI Taxonomy" id="10224"/>
    <lineage>
        <taxon>Eukaryota</taxon>
        <taxon>Metazoa</taxon>
        <taxon>Hemichordata</taxon>
        <taxon>Enteropneusta</taxon>
        <taxon>Harrimaniidae</taxon>
        <taxon>Saccoglossus</taxon>
    </lineage>
</organism>
<keyword evidence="13" id="KW-0807">Transducer</keyword>
<dbReference type="CDD" id="cd15293">
    <property type="entry name" value="7tmC_GPR158-like"/>
    <property type="match status" value="1"/>
</dbReference>
<evidence type="ECO:0000256" key="15">
    <source>
        <dbReference type="ARBA" id="ARBA00023273"/>
    </source>
</evidence>
<feature type="transmembrane region" description="Helical" evidence="18">
    <location>
        <begin position="697"/>
        <end position="715"/>
    </location>
</feature>
<dbReference type="GeneID" id="100371428"/>
<dbReference type="CDD" id="cd00054">
    <property type="entry name" value="EGF_CA"/>
    <property type="match status" value="1"/>
</dbReference>
<feature type="transmembrane region" description="Helical" evidence="18">
    <location>
        <begin position="665"/>
        <end position="685"/>
    </location>
</feature>
<evidence type="ECO:0000256" key="1">
    <source>
        <dbReference type="ARBA" id="ARBA00004487"/>
    </source>
</evidence>
<accession>A0ABM0MJF3</accession>
<evidence type="ECO:0000256" key="19">
    <source>
        <dbReference type="SAM" id="SignalP"/>
    </source>
</evidence>
<dbReference type="Proteomes" id="UP000694865">
    <property type="component" value="Unplaced"/>
</dbReference>
<dbReference type="PANTHER" id="PTHR32546">
    <property type="entry name" value="G-PROTEIN COUPLED RECEPTOR 158-RELATED"/>
    <property type="match status" value="1"/>
</dbReference>
<comment type="similarity">
    <text evidence="2">Belongs to the G-protein coupled receptor 3 family.</text>
</comment>
<feature type="transmembrane region" description="Helical" evidence="18">
    <location>
        <begin position="571"/>
        <end position="588"/>
    </location>
</feature>
<dbReference type="InterPro" id="IPR054714">
    <property type="entry name" value="GPR158_179_extracellular"/>
</dbReference>
<feature type="signal peptide" evidence="19">
    <location>
        <begin position="1"/>
        <end position="27"/>
    </location>
</feature>
<dbReference type="RefSeq" id="XP_006820144.1">
    <property type="nucleotide sequence ID" value="XM_006820081.1"/>
</dbReference>
<gene>
    <name evidence="22" type="primary">LOC100371428</name>
</gene>
<evidence type="ECO:0000256" key="13">
    <source>
        <dbReference type="ARBA" id="ARBA00023224"/>
    </source>
</evidence>
<name>A0ABM0MJF3_SACKO</name>
<dbReference type="CDD" id="cd12913">
    <property type="entry name" value="PDC1_MCP_like"/>
    <property type="match status" value="1"/>
</dbReference>
<dbReference type="InterPro" id="IPR043458">
    <property type="entry name" value="GPR158/179"/>
</dbReference>
<evidence type="ECO:0000256" key="11">
    <source>
        <dbReference type="ARBA" id="ARBA00023170"/>
    </source>
</evidence>
<feature type="transmembrane region" description="Helical" evidence="18">
    <location>
        <begin position="609"/>
        <end position="630"/>
    </location>
</feature>
<dbReference type="PANTHER" id="PTHR32546:SF26">
    <property type="entry name" value="SMOG, ISOFORM D"/>
    <property type="match status" value="1"/>
</dbReference>
<sequence>MSLIQWRSLYIHVYSALFCLLLTSVDGEVFARTRNVYNMKISHVVNTLNTNQLSRWDVPHHSIERDAVAWQQNTQRDIGDLLNKEYTSTSREFTDKTLLGNSKFRRTSSILNQRTFLKDRRLRFLEESHSSRDGLAGEFDNTKRVRNKRQTDVFEYYRMKYDDDADAALGFIKYLDEHNENCTRVKLSFLNIYTANATYSGFANQAKTAVKTSNLLNTFYQTIHHNVVDSSFLTNSAVYFSLVRNNVESDVNIFGSCVAFDSYQYNDTLELFAPYAYRGDKGTVFTKDLAVLNYTAPDTESMDWFTYHRANPPVVYNMHEKFGYHLPRHNETHFDKQLNLTHIFIEESEGSWSSPYFDCGGGNSWMLTYSVPFYGTNYEFRGVVSVDIDLQTIDINQCANDTSMFSGTHKCKNTTECVPISSQGFRGGSYQCVCKDNYYFPVTNSPNRSYNGTTLEDEYHRKIFGFPNNYDDGFECLPCPKGCDGCVDDTPCFVEENLILRSILLGVELLCMFVVVILMLVIFKFRRVKVISHDSPYMLEIVLFGALLLYSAVVARYWAPNTLVCLLVRWLREWGFAVAYGMLILKTYRILAIFQTRSATRVLVRDRDLLKWLCLILFILSGYLAAWTAYSLDEINRCGRDMLEIGVVETVGLKYYVCRSDWWDIAIEAAEFLFLIFGIYLCYLVRSAPTDFHETRYISIAIYNETIFSLFLHVSRQFVWYMAGPEWIYLMYVIRSQLTTTVMVALIFIPKLVRVFKMKSSGHFRERAYSEGLSLESKLRSAANSGNSFNDPDLNQEDVKEELKRLYTQLEIYKTKTMKIDNPHIPKKKGGLGARWKTARKFSRRFSRSLQAPGQDSDRERSSEIARSTESLARPLEMDDVRHHHEDHRDSDHRIIGNSTKHVANQRWMCQQ</sequence>
<dbReference type="InterPro" id="IPR017978">
    <property type="entry name" value="GPCR_3_C"/>
</dbReference>
<dbReference type="Pfam" id="PF00003">
    <property type="entry name" value="7tm_3"/>
    <property type="match status" value="1"/>
</dbReference>
<dbReference type="Pfam" id="PF22572">
    <property type="entry name" value="GPR158_179_EC"/>
    <property type="match status" value="1"/>
</dbReference>
<proteinExistence type="inferred from homology"/>
<evidence type="ECO:0000256" key="7">
    <source>
        <dbReference type="ARBA" id="ARBA00023018"/>
    </source>
</evidence>
<protein>
    <submittedName>
        <fullName evidence="22">Probable G-protein coupled receptor 158-like</fullName>
    </submittedName>
</protein>
<evidence type="ECO:0000256" key="4">
    <source>
        <dbReference type="ARBA" id="ARBA00022692"/>
    </source>
</evidence>
<keyword evidence="3" id="KW-1003">Cell membrane</keyword>
<feature type="region of interest" description="Disordered" evidence="17">
    <location>
        <begin position="845"/>
        <end position="897"/>
    </location>
</feature>
<feature type="transmembrane region" description="Helical" evidence="18">
    <location>
        <begin position="727"/>
        <end position="749"/>
    </location>
</feature>
<keyword evidence="11" id="KW-0675">Receptor</keyword>
<evidence type="ECO:0000259" key="20">
    <source>
        <dbReference type="PROSITE" id="PS50259"/>
    </source>
</evidence>
<keyword evidence="12" id="KW-0325">Glycoprotein</keyword>
<evidence type="ECO:0000256" key="10">
    <source>
        <dbReference type="ARBA" id="ARBA00023157"/>
    </source>
</evidence>
<evidence type="ECO:0000256" key="12">
    <source>
        <dbReference type="ARBA" id="ARBA00023180"/>
    </source>
</evidence>
<dbReference type="PROSITE" id="PS50259">
    <property type="entry name" value="G_PROTEIN_RECEP_F3_4"/>
    <property type="match status" value="1"/>
</dbReference>
<keyword evidence="14" id="KW-0628">Postsynaptic cell membrane</keyword>
<keyword evidence="4 18" id="KW-0812">Transmembrane</keyword>
<evidence type="ECO:0000256" key="5">
    <source>
        <dbReference type="ARBA" id="ARBA00022729"/>
    </source>
</evidence>
<reference evidence="22" key="1">
    <citation type="submission" date="2025-08" db="UniProtKB">
        <authorList>
            <consortium name="RefSeq"/>
        </authorList>
    </citation>
    <scope>IDENTIFICATION</scope>
    <source>
        <tissue evidence="22">Testes</tissue>
    </source>
</reference>
<dbReference type="Gene3D" id="3.30.450.20">
    <property type="entry name" value="PAS domain"/>
    <property type="match status" value="1"/>
</dbReference>
<feature type="chain" id="PRO_5047122893" evidence="19">
    <location>
        <begin position="28"/>
        <end position="912"/>
    </location>
</feature>
<evidence type="ECO:0000256" key="16">
    <source>
        <dbReference type="ARBA" id="ARBA00034104"/>
    </source>
</evidence>
<feature type="domain" description="G-protein coupled receptors family 3 profile" evidence="20">
    <location>
        <begin position="500"/>
        <end position="756"/>
    </location>
</feature>
<evidence type="ECO:0000313" key="21">
    <source>
        <dbReference type="Proteomes" id="UP000694865"/>
    </source>
</evidence>
<evidence type="ECO:0000256" key="8">
    <source>
        <dbReference type="ARBA" id="ARBA00023040"/>
    </source>
</evidence>
<keyword evidence="21" id="KW-1185">Reference proteome</keyword>
<evidence type="ECO:0000256" key="14">
    <source>
        <dbReference type="ARBA" id="ARBA00023257"/>
    </source>
</evidence>
<keyword evidence="7" id="KW-0770">Synapse</keyword>
<evidence type="ECO:0000256" key="17">
    <source>
        <dbReference type="SAM" id="MobiDB-lite"/>
    </source>
</evidence>
<keyword evidence="15" id="KW-0966">Cell projection</keyword>
<evidence type="ECO:0000256" key="2">
    <source>
        <dbReference type="ARBA" id="ARBA00007242"/>
    </source>
</evidence>
<keyword evidence="8" id="KW-0297">G-protein coupled receptor</keyword>
<keyword evidence="9 18" id="KW-0472">Membrane</keyword>